<evidence type="ECO:0000313" key="3">
    <source>
        <dbReference type="Proteomes" id="UP000198775"/>
    </source>
</evidence>
<proteinExistence type="predicted"/>
<gene>
    <name evidence="2" type="ORF">SAMN05216388_10415</name>
</gene>
<name>A0A1H8VRV7_9EURY</name>
<protein>
    <submittedName>
        <fullName evidence="2">Transcriptional regulator PadR-like family protein</fullName>
    </submittedName>
</protein>
<dbReference type="EMBL" id="FOCX01000041">
    <property type="protein sequence ID" value="SEP18013.1"/>
    <property type="molecule type" value="Genomic_DNA"/>
</dbReference>
<sequence>MSQSESPTHDDVSATDLSTFEKEVLFAITEIEAAGDEPYGLAIKSRLEDQLKMDVNHGRLYPNLDELVERGLIEKSELDKRTNEYSLTGAGKQLITEYAQRLEALAEKL</sequence>
<dbReference type="InterPro" id="IPR005149">
    <property type="entry name" value="Tscrpt_reg_PadR_N"/>
</dbReference>
<keyword evidence="3" id="KW-1185">Reference proteome</keyword>
<dbReference type="Gene3D" id="1.10.10.10">
    <property type="entry name" value="Winged helix-like DNA-binding domain superfamily/Winged helix DNA-binding domain"/>
    <property type="match status" value="1"/>
</dbReference>
<reference evidence="3" key="1">
    <citation type="submission" date="2016-10" db="EMBL/GenBank/DDBJ databases">
        <authorList>
            <person name="Varghese N."/>
            <person name="Submissions S."/>
        </authorList>
    </citation>
    <scope>NUCLEOTIDE SEQUENCE [LARGE SCALE GENOMIC DNA]</scope>
    <source>
        <strain evidence="3">IBRC-M 10043</strain>
    </source>
</reference>
<dbReference type="InterPro" id="IPR036390">
    <property type="entry name" value="WH_DNA-bd_sf"/>
</dbReference>
<dbReference type="SUPFAM" id="SSF46785">
    <property type="entry name" value="Winged helix' DNA-binding domain"/>
    <property type="match status" value="1"/>
</dbReference>
<organism evidence="2 3">
    <name type="scientific">Halorientalis persicus</name>
    <dbReference type="NCBI Taxonomy" id="1367881"/>
    <lineage>
        <taxon>Archaea</taxon>
        <taxon>Methanobacteriati</taxon>
        <taxon>Methanobacteriota</taxon>
        <taxon>Stenosarchaea group</taxon>
        <taxon>Halobacteria</taxon>
        <taxon>Halobacteriales</taxon>
        <taxon>Haloarculaceae</taxon>
        <taxon>Halorientalis</taxon>
    </lineage>
</organism>
<dbReference type="OrthoDB" id="266755at2157"/>
<evidence type="ECO:0000259" key="1">
    <source>
        <dbReference type="Pfam" id="PF03551"/>
    </source>
</evidence>
<dbReference type="Proteomes" id="UP000198775">
    <property type="component" value="Unassembled WGS sequence"/>
</dbReference>
<dbReference type="AlphaFoldDB" id="A0A1H8VRV7"/>
<dbReference type="InterPro" id="IPR036388">
    <property type="entry name" value="WH-like_DNA-bd_sf"/>
</dbReference>
<dbReference type="RefSeq" id="WP_092664171.1">
    <property type="nucleotide sequence ID" value="NZ_FOCX01000041.1"/>
</dbReference>
<evidence type="ECO:0000313" key="2">
    <source>
        <dbReference type="EMBL" id="SEP18013.1"/>
    </source>
</evidence>
<feature type="domain" description="Transcription regulator PadR N-terminal" evidence="1">
    <location>
        <begin position="35"/>
        <end position="96"/>
    </location>
</feature>
<dbReference type="Pfam" id="PF03551">
    <property type="entry name" value="PadR"/>
    <property type="match status" value="1"/>
</dbReference>
<accession>A0A1H8VRV7</accession>